<gene>
    <name evidence="4" type="ORF">U9M48_042180</name>
</gene>
<proteinExistence type="predicted"/>
<feature type="domain" description="PP4R3 EVH1-like" evidence="3">
    <location>
        <begin position="54"/>
        <end position="153"/>
    </location>
</feature>
<dbReference type="Gene3D" id="1.25.10.10">
    <property type="entry name" value="Leucine-rich Repeat Variant"/>
    <property type="match status" value="1"/>
</dbReference>
<dbReference type="EMBL" id="CP144754">
    <property type="protein sequence ID" value="WVZ96552.1"/>
    <property type="molecule type" value="Genomic_DNA"/>
</dbReference>
<feature type="compositionally biased region" description="Low complexity" evidence="1">
    <location>
        <begin position="890"/>
        <end position="907"/>
    </location>
</feature>
<dbReference type="GO" id="GO:0005654">
    <property type="term" value="C:nucleoplasm"/>
    <property type="evidence" value="ECO:0007669"/>
    <property type="project" value="TreeGrafter"/>
</dbReference>
<name>A0AAQ3XHB7_PASNO</name>
<feature type="region of interest" description="Disordered" evidence="1">
    <location>
        <begin position="878"/>
        <end position="914"/>
    </location>
</feature>
<keyword evidence="5" id="KW-1185">Reference proteome</keyword>
<protein>
    <recommendedName>
        <fullName evidence="6">Serine/threonine-protein phosphatase 4 regulatory subunit 3-like central domain-containing protein</fullName>
    </recommendedName>
</protein>
<dbReference type="GO" id="GO:0072542">
    <property type="term" value="F:protein phosphatase activator activity"/>
    <property type="evidence" value="ECO:0007669"/>
    <property type="project" value="TreeGrafter"/>
</dbReference>
<dbReference type="SUPFAM" id="SSF50729">
    <property type="entry name" value="PH domain-like"/>
    <property type="match status" value="1"/>
</dbReference>
<dbReference type="InterPro" id="IPR006887">
    <property type="entry name" value="P4R3-like_central_dom"/>
</dbReference>
<evidence type="ECO:0000313" key="5">
    <source>
        <dbReference type="Proteomes" id="UP001341281"/>
    </source>
</evidence>
<feature type="region of interest" description="Disordered" evidence="1">
    <location>
        <begin position="716"/>
        <end position="767"/>
    </location>
</feature>
<evidence type="ECO:0000259" key="3">
    <source>
        <dbReference type="Pfam" id="PF22972"/>
    </source>
</evidence>
<feature type="compositionally biased region" description="Low complexity" evidence="1">
    <location>
        <begin position="824"/>
        <end position="840"/>
    </location>
</feature>
<dbReference type="Pfam" id="PF04802">
    <property type="entry name" value="PP4R3"/>
    <property type="match status" value="1"/>
</dbReference>
<dbReference type="Pfam" id="PF22972">
    <property type="entry name" value="EVH1_PP4R3"/>
    <property type="match status" value="1"/>
</dbReference>
<dbReference type="InterPro" id="IPR011989">
    <property type="entry name" value="ARM-like"/>
</dbReference>
<dbReference type="InterPro" id="IPR016024">
    <property type="entry name" value="ARM-type_fold"/>
</dbReference>
<feature type="region of interest" description="Disordered" evidence="1">
    <location>
        <begin position="819"/>
        <end position="866"/>
    </location>
</feature>
<evidence type="ECO:0000256" key="1">
    <source>
        <dbReference type="SAM" id="MobiDB-lite"/>
    </source>
</evidence>
<dbReference type="InterPro" id="IPR051137">
    <property type="entry name" value="PP4R3-like"/>
</dbReference>
<evidence type="ECO:0008006" key="6">
    <source>
        <dbReference type="Google" id="ProtNLM"/>
    </source>
</evidence>
<dbReference type="PANTHER" id="PTHR23318:SF20">
    <property type="entry name" value="SERINE_THREONINE-PROTEIN PHOSPHATASE 4 REGULATORY SUBUNIT 3-LIKE CENTRAL DOMAIN-CONTAINING PROTEIN"/>
    <property type="match status" value="1"/>
</dbReference>
<sequence>MSRFSGKPGAFAMMEEEARRSGADLGAKVHANMQNSVCLGAWAVCLYGCCNAAKRVKVHCLTDDGHWDDLGTGHVTIDNIEGSREIALAVVDEKDSGTLLLHKITSDDIYKKQDTIILWKDPEKAREIALSFQEAEGCTHIWENMLSVQKQLKSGSLGFIPYPTFQTPEPEVSSGSDESIASDELKGLPPLELSSLPLLLKTVLEWGAKDQLRVAELISQDHEFFPKLVELFKMCEGSRKIDDLHMIFRLTKEIILLNNVKIFDKIFSDEFILDIIGALEYDPEVPNAQGHRAFVQKHVIFKEAVPIENASVASKIHQTYRILYIKDIIFLRALDDATTKNLNAIIDENNVLVASLLKDDASFFQDLFVRMRSSNISAESKIKLAPFLLDFCILSKSLKCDQQLQLCRDLINEGVVDIISDMLQSQDTVLVSAGTNILMHFLHQDPNLVIKFIAHHEENYQEGNSLLGILVQGIVTDSCEGMHYQSFLRTLLGSSNPAVATECKEVEEVIQFFVDKHLHKLIDVIPLCCAPKGIGRSTSAKPETLLYICEILSFCVLHHPNRVKLNFFATNTMEKILTLTHRKEKVLVVAAVQFMRIIIGRKDEFLNSHIIKLNLLKPIIEVFVENGNRDNMLCSVVLGLLEYIRKENLVSLVKYVAESFWDKLVKFELLGSIQAFRPKHQEIVESAKTKQSASVVDTRKKPDERGAYKEGEHYFNKYSDGEDSATPSKYAQKQSIPARHKSDGLSDCDDNNDYNPPLRKPVKADEDDGVVIPMVKSRLDDVSTYGEAGRKPKQRFKIRTAKTVASASVMGRHADLEEMEVALSSSSTESSEGSDSTTDGNLSFPRKASPPSNGAASLPTPVPPHHLAAAARPYSLTASPAPRARPSLTARPHSLAAPPPALHAHAPSPRHRRLCTPAPPRRVALPPAAPHACAPSPCRAAPLRARSPRRAAVSPACPRPIVAPLPAPRALATPPADAGARALPHRDHENVQVLGTFAFKN</sequence>
<feature type="compositionally biased region" description="Polar residues" evidence="1">
    <location>
        <begin position="725"/>
        <end position="735"/>
    </location>
</feature>
<feature type="domain" description="Serine/threonine-protein phosphatase 4 regulatory subunit 3-like central" evidence="2">
    <location>
        <begin position="209"/>
        <end position="681"/>
    </location>
</feature>
<evidence type="ECO:0000313" key="4">
    <source>
        <dbReference type="EMBL" id="WVZ96552.1"/>
    </source>
</evidence>
<dbReference type="GO" id="GO:0030289">
    <property type="term" value="C:protein phosphatase 4 complex"/>
    <property type="evidence" value="ECO:0007669"/>
    <property type="project" value="TreeGrafter"/>
</dbReference>
<accession>A0AAQ3XHB7</accession>
<reference evidence="4 5" key="1">
    <citation type="submission" date="2024-02" db="EMBL/GenBank/DDBJ databases">
        <title>High-quality chromosome-scale genome assembly of Pensacola bahiagrass (Paspalum notatum Flugge var. saurae).</title>
        <authorList>
            <person name="Vega J.M."/>
            <person name="Podio M."/>
            <person name="Orjuela J."/>
            <person name="Siena L.A."/>
            <person name="Pessino S.C."/>
            <person name="Combes M.C."/>
            <person name="Mariac C."/>
            <person name="Albertini E."/>
            <person name="Pupilli F."/>
            <person name="Ortiz J.P.A."/>
            <person name="Leblanc O."/>
        </authorList>
    </citation>
    <scope>NUCLEOTIDE SEQUENCE [LARGE SCALE GENOMIC DNA]</scope>
    <source>
        <strain evidence="4">R1</strain>
        <tissue evidence="4">Leaf</tissue>
    </source>
</reference>
<dbReference type="Proteomes" id="UP001341281">
    <property type="component" value="Chromosome 10"/>
</dbReference>
<dbReference type="AlphaFoldDB" id="A0AAQ3XHB7"/>
<organism evidence="4 5">
    <name type="scientific">Paspalum notatum var. saurae</name>
    <dbReference type="NCBI Taxonomy" id="547442"/>
    <lineage>
        <taxon>Eukaryota</taxon>
        <taxon>Viridiplantae</taxon>
        <taxon>Streptophyta</taxon>
        <taxon>Embryophyta</taxon>
        <taxon>Tracheophyta</taxon>
        <taxon>Spermatophyta</taxon>
        <taxon>Magnoliopsida</taxon>
        <taxon>Liliopsida</taxon>
        <taxon>Poales</taxon>
        <taxon>Poaceae</taxon>
        <taxon>PACMAD clade</taxon>
        <taxon>Panicoideae</taxon>
        <taxon>Andropogonodae</taxon>
        <taxon>Paspaleae</taxon>
        <taxon>Paspalinae</taxon>
        <taxon>Paspalum</taxon>
    </lineage>
</organism>
<dbReference type="SUPFAM" id="SSF48371">
    <property type="entry name" value="ARM repeat"/>
    <property type="match status" value="1"/>
</dbReference>
<dbReference type="PANTHER" id="PTHR23318">
    <property type="entry name" value="ATP SYNTHASE GAMMA-RELATED"/>
    <property type="match status" value="1"/>
</dbReference>
<dbReference type="InterPro" id="IPR055236">
    <property type="entry name" value="EVH1_PP4R3"/>
</dbReference>
<evidence type="ECO:0000259" key="2">
    <source>
        <dbReference type="Pfam" id="PF04802"/>
    </source>
</evidence>
<dbReference type="Gene3D" id="2.30.29.30">
    <property type="entry name" value="Pleckstrin-homology domain (PH domain)/Phosphotyrosine-binding domain (PTB)"/>
    <property type="match status" value="1"/>
</dbReference>
<dbReference type="InterPro" id="IPR011993">
    <property type="entry name" value="PH-like_dom_sf"/>
</dbReference>